<keyword evidence="3" id="KW-1185">Reference proteome</keyword>
<proteinExistence type="predicted"/>
<accession>A0A1Q8RUZ5</accession>
<protein>
    <submittedName>
        <fullName evidence="2">Uncharacterized protein</fullName>
    </submittedName>
</protein>
<evidence type="ECO:0000313" key="3">
    <source>
        <dbReference type="Proteomes" id="UP000186583"/>
    </source>
</evidence>
<comment type="caution">
    <text evidence="2">The sequence shown here is derived from an EMBL/GenBank/DDBJ whole genome shotgun (WGS) entry which is preliminary data.</text>
</comment>
<dbReference type="AlphaFoldDB" id="A0A1Q8RUZ5"/>
<feature type="signal peptide" evidence="1">
    <location>
        <begin position="1"/>
        <end position="18"/>
    </location>
</feature>
<dbReference type="Proteomes" id="UP000186583">
    <property type="component" value="Unassembled WGS sequence"/>
</dbReference>
<evidence type="ECO:0000313" key="2">
    <source>
        <dbReference type="EMBL" id="OLN88205.1"/>
    </source>
</evidence>
<dbReference type="EMBL" id="MPGH01000088">
    <property type="protein sequence ID" value="OLN88205.1"/>
    <property type="molecule type" value="Genomic_DNA"/>
</dbReference>
<reference evidence="2 3" key="1">
    <citation type="submission" date="2016-11" db="EMBL/GenBank/DDBJ databases">
        <title>Draft Genome Assembly of Colletotrichum chlorophyti a pathogen of herbaceous plants.</title>
        <authorList>
            <person name="Gan P."/>
            <person name="Narusaka M."/>
            <person name="Tsushima A."/>
            <person name="Narusaka Y."/>
            <person name="Takano Y."/>
            <person name="Shirasu K."/>
        </authorList>
    </citation>
    <scope>NUCLEOTIDE SEQUENCE [LARGE SCALE GENOMIC DNA]</scope>
    <source>
        <strain evidence="2 3">NTL11</strain>
    </source>
</reference>
<feature type="chain" id="PRO_5012480548" evidence="1">
    <location>
        <begin position="19"/>
        <end position="78"/>
    </location>
</feature>
<sequence>MRFFILSVVMAIAPFAVAEPIPADFSASPNDIFEVRNMLVNPLKDATPSCCSTHFVAPCDCGSCPILQCAYGGKQCKC</sequence>
<evidence type="ECO:0000256" key="1">
    <source>
        <dbReference type="SAM" id="SignalP"/>
    </source>
</evidence>
<organism evidence="2 3">
    <name type="scientific">Colletotrichum chlorophyti</name>
    <dbReference type="NCBI Taxonomy" id="708187"/>
    <lineage>
        <taxon>Eukaryota</taxon>
        <taxon>Fungi</taxon>
        <taxon>Dikarya</taxon>
        <taxon>Ascomycota</taxon>
        <taxon>Pezizomycotina</taxon>
        <taxon>Sordariomycetes</taxon>
        <taxon>Hypocreomycetidae</taxon>
        <taxon>Glomerellales</taxon>
        <taxon>Glomerellaceae</taxon>
        <taxon>Colletotrichum</taxon>
    </lineage>
</organism>
<name>A0A1Q8RUZ5_9PEZI</name>
<keyword evidence="1" id="KW-0732">Signal</keyword>
<gene>
    <name evidence="2" type="ORF">CCHL11_00280</name>
</gene>
<dbReference type="OrthoDB" id="5234600at2759"/>